<evidence type="ECO:0000313" key="1">
    <source>
        <dbReference type="EMBL" id="RZB39701.1"/>
    </source>
</evidence>
<name>A0A482V8Y6_ASBVE</name>
<keyword evidence="2" id="KW-1185">Reference proteome</keyword>
<accession>A0A482V8Y6</accession>
<comment type="caution">
    <text evidence="1">The sequence shown here is derived from an EMBL/GenBank/DDBJ whole genome shotgun (WGS) entry which is preliminary data.</text>
</comment>
<gene>
    <name evidence="1" type="ORF">BDFB_012452</name>
</gene>
<dbReference type="EMBL" id="QDEB01125905">
    <property type="protein sequence ID" value="RZB39701.1"/>
    <property type="molecule type" value="Genomic_DNA"/>
</dbReference>
<organism evidence="1 2">
    <name type="scientific">Asbolus verrucosus</name>
    <name type="common">Desert ironclad beetle</name>
    <dbReference type="NCBI Taxonomy" id="1661398"/>
    <lineage>
        <taxon>Eukaryota</taxon>
        <taxon>Metazoa</taxon>
        <taxon>Ecdysozoa</taxon>
        <taxon>Arthropoda</taxon>
        <taxon>Hexapoda</taxon>
        <taxon>Insecta</taxon>
        <taxon>Pterygota</taxon>
        <taxon>Neoptera</taxon>
        <taxon>Endopterygota</taxon>
        <taxon>Coleoptera</taxon>
        <taxon>Polyphaga</taxon>
        <taxon>Cucujiformia</taxon>
        <taxon>Tenebrionidae</taxon>
        <taxon>Pimeliinae</taxon>
        <taxon>Asbolus</taxon>
    </lineage>
</organism>
<dbReference type="OrthoDB" id="5840532at2759"/>
<protein>
    <submittedName>
        <fullName evidence="1">Uncharacterized protein</fullName>
    </submittedName>
</protein>
<evidence type="ECO:0000313" key="2">
    <source>
        <dbReference type="Proteomes" id="UP000292052"/>
    </source>
</evidence>
<sequence length="65" mass="7634">MMNLNVMAHYWDAAQAIMDAQRRELNEITIPRHIFYGRNILRLLPLKAQLYIMDFIGVGLESDLE</sequence>
<dbReference type="Proteomes" id="UP000292052">
    <property type="component" value="Unassembled WGS sequence"/>
</dbReference>
<proteinExistence type="predicted"/>
<dbReference type="AlphaFoldDB" id="A0A482V8Y6"/>
<reference evidence="1 2" key="1">
    <citation type="submission" date="2017-03" db="EMBL/GenBank/DDBJ databases">
        <title>Genome of the blue death feigning beetle - Asbolus verrucosus.</title>
        <authorList>
            <person name="Rider S.D."/>
        </authorList>
    </citation>
    <scope>NUCLEOTIDE SEQUENCE [LARGE SCALE GENOMIC DNA]</scope>
    <source>
        <strain evidence="1">Butters</strain>
        <tissue evidence="1">Head and leg muscle</tissue>
    </source>
</reference>